<dbReference type="PATRIC" id="fig|1121015.4.peg.2451"/>
<dbReference type="Gene3D" id="1.20.120.550">
    <property type="entry name" value="Membrane associated eicosanoid/glutathione metabolism-like domain"/>
    <property type="match status" value="1"/>
</dbReference>
<reference evidence="6 7" key="1">
    <citation type="submission" date="2013-09" db="EMBL/GenBank/DDBJ databases">
        <title>Genome sequencing of Arenimonas oryziterrae.</title>
        <authorList>
            <person name="Chen F."/>
            <person name="Wang G."/>
        </authorList>
    </citation>
    <scope>NUCLEOTIDE SEQUENCE [LARGE SCALE GENOMIC DNA]</scope>
    <source>
        <strain evidence="6 7">YC6267</strain>
    </source>
</reference>
<dbReference type="Proteomes" id="UP000029385">
    <property type="component" value="Unassembled WGS sequence"/>
</dbReference>
<evidence type="ECO:0000256" key="5">
    <source>
        <dbReference type="SAM" id="Phobius"/>
    </source>
</evidence>
<evidence type="ECO:0000313" key="7">
    <source>
        <dbReference type="Proteomes" id="UP000029385"/>
    </source>
</evidence>
<evidence type="ECO:0000313" key="6">
    <source>
        <dbReference type="EMBL" id="KFN41026.1"/>
    </source>
</evidence>
<protein>
    <recommendedName>
        <fullName evidence="8">Inner membrane protein</fullName>
    </recommendedName>
</protein>
<dbReference type="OrthoDB" id="513661at2"/>
<name>A0A091ANU2_9GAMM</name>
<evidence type="ECO:0000256" key="4">
    <source>
        <dbReference type="ARBA" id="ARBA00023136"/>
    </source>
</evidence>
<dbReference type="Pfam" id="PF01124">
    <property type="entry name" value="MAPEG"/>
    <property type="match status" value="1"/>
</dbReference>
<accession>A0A091ANU2</accession>
<organism evidence="6 7">
    <name type="scientific">Arenimonas oryziterrae DSM 21050 = YC6267</name>
    <dbReference type="NCBI Taxonomy" id="1121015"/>
    <lineage>
        <taxon>Bacteria</taxon>
        <taxon>Pseudomonadati</taxon>
        <taxon>Pseudomonadota</taxon>
        <taxon>Gammaproteobacteria</taxon>
        <taxon>Lysobacterales</taxon>
        <taxon>Lysobacteraceae</taxon>
        <taxon>Arenimonas</taxon>
    </lineage>
</organism>
<dbReference type="SUPFAM" id="SSF161084">
    <property type="entry name" value="MAPEG domain-like"/>
    <property type="match status" value="1"/>
</dbReference>
<comment type="caution">
    <text evidence="6">The sequence shown here is derived from an EMBL/GenBank/DDBJ whole genome shotgun (WGS) entry which is preliminary data.</text>
</comment>
<dbReference type="AlphaFoldDB" id="A0A091ANU2"/>
<keyword evidence="2 5" id="KW-0812">Transmembrane</keyword>
<feature type="transmembrane region" description="Helical" evidence="5">
    <location>
        <begin position="60"/>
        <end position="77"/>
    </location>
</feature>
<keyword evidence="4 5" id="KW-0472">Membrane</keyword>
<dbReference type="EMBL" id="AVCI01000045">
    <property type="protein sequence ID" value="KFN41026.1"/>
    <property type="molecule type" value="Genomic_DNA"/>
</dbReference>
<dbReference type="STRING" id="1121015.GCA_000420545_00045"/>
<evidence type="ECO:0008006" key="8">
    <source>
        <dbReference type="Google" id="ProtNLM"/>
    </source>
</evidence>
<keyword evidence="7" id="KW-1185">Reference proteome</keyword>
<dbReference type="GO" id="GO:0016020">
    <property type="term" value="C:membrane"/>
    <property type="evidence" value="ECO:0007669"/>
    <property type="project" value="UniProtKB-SubCell"/>
</dbReference>
<evidence type="ECO:0000256" key="2">
    <source>
        <dbReference type="ARBA" id="ARBA00022692"/>
    </source>
</evidence>
<proteinExistence type="predicted"/>
<comment type="subcellular location">
    <subcellularLocation>
        <location evidence="1">Membrane</location>
    </subcellularLocation>
</comment>
<sequence length="129" mass="13996">MSIELKMLVWAMVLGLVQIGLAATLTTQQRGLGWNAGPRDGVPPPLTGVAGRLDRASKNFLETFPFFAVAVLLVTLLQKNDGQTALGAQIYFWARVAYVPVYAAGIPYLRTVIWAAGLVGLLMVLKPLW</sequence>
<dbReference type="InterPro" id="IPR001129">
    <property type="entry name" value="Membr-assoc_MAPEG"/>
</dbReference>
<keyword evidence="3 5" id="KW-1133">Transmembrane helix</keyword>
<dbReference type="InterPro" id="IPR023352">
    <property type="entry name" value="MAPEG-like_dom_sf"/>
</dbReference>
<dbReference type="PANTHER" id="PTHR35371">
    <property type="entry name" value="INNER MEMBRANE PROTEIN"/>
    <property type="match status" value="1"/>
</dbReference>
<feature type="transmembrane region" description="Helical" evidence="5">
    <location>
        <begin position="108"/>
        <end position="125"/>
    </location>
</feature>
<dbReference type="PANTHER" id="PTHR35371:SF1">
    <property type="entry name" value="BLR7753 PROTEIN"/>
    <property type="match status" value="1"/>
</dbReference>
<evidence type="ECO:0000256" key="3">
    <source>
        <dbReference type="ARBA" id="ARBA00022989"/>
    </source>
</evidence>
<dbReference type="RefSeq" id="WP_022967720.1">
    <property type="nucleotide sequence ID" value="NZ_ATVD01000001.1"/>
</dbReference>
<gene>
    <name evidence="6" type="ORF">N789_03855</name>
</gene>
<dbReference type="eggNOG" id="COG3686">
    <property type="taxonomic scope" value="Bacteria"/>
</dbReference>
<evidence type="ECO:0000256" key="1">
    <source>
        <dbReference type="ARBA" id="ARBA00004370"/>
    </source>
</evidence>